<name>A0A9D2NXY7_9FIRM</name>
<dbReference type="EMBL" id="DWWK01000183">
    <property type="protein sequence ID" value="HJC39596.1"/>
    <property type="molecule type" value="Genomic_DNA"/>
</dbReference>
<dbReference type="InterPro" id="IPR015943">
    <property type="entry name" value="WD40/YVTN_repeat-like_dom_sf"/>
</dbReference>
<protein>
    <submittedName>
        <fullName evidence="1">Uncharacterized protein</fullName>
    </submittedName>
</protein>
<proteinExistence type="predicted"/>
<dbReference type="SUPFAM" id="SSF110296">
    <property type="entry name" value="Oligoxyloglucan reducing end-specific cellobiohydrolase"/>
    <property type="match status" value="1"/>
</dbReference>
<evidence type="ECO:0000313" key="2">
    <source>
        <dbReference type="Proteomes" id="UP000823894"/>
    </source>
</evidence>
<accession>A0A9D2NXY7</accession>
<gene>
    <name evidence="1" type="ORF">H9757_11140</name>
</gene>
<dbReference type="Proteomes" id="UP000823894">
    <property type="component" value="Unassembled WGS sequence"/>
</dbReference>
<sequence length="417" mass="47577">MKKKILLSAAGFLAVTLLAAGFREVVWYRFEMRPVVGETVTSSMYDLEEMSWRWFSSYFEQFKGWSVPYDYRITDARIDNMEVLTDLETPYVQLDYTIHVASANDRIVQNLELIGTDTRRVYTGQMVIRWEDNGDNTYTIAEKLRPVQYQIMTPEFREEQNTPQTEHYLMRTDEPMTYYIENEVLYVTYDSGENFVEVPDGYEKVCVQANGAYNELLAYNSYIVTEEFTAFVAGDSLLYSTDMGETWTESLIYQGAHRANAYVSMTDNGCYVTLAVDRSLGSDYYQTFCSQDLETWTAVQSPEMGWSNLTCSFWTKDGKGYYAKGESLSMTEDNGASFQEIVIPEAVEVTAGLGFNPFDTVERMYEEDGILYAVVGQGDDGDYVKDGKLAEALYQSQDGKTFTFVEEIADDTPDQAG</sequence>
<dbReference type="Gene3D" id="2.130.10.10">
    <property type="entry name" value="YVTN repeat-like/Quinoprotein amine dehydrogenase"/>
    <property type="match status" value="1"/>
</dbReference>
<reference evidence="1" key="1">
    <citation type="journal article" date="2021" name="PeerJ">
        <title>Extensive microbial diversity within the chicken gut microbiome revealed by metagenomics and culture.</title>
        <authorList>
            <person name="Gilroy R."/>
            <person name="Ravi A."/>
            <person name="Getino M."/>
            <person name="Pursley I."/>
            <person name="Horton D.L."/>
            <person name="Alikhan N.F."/>
            <person name="Baker D."/>
            <person name="Gharbi K."/>
            <person name="Hall N."/>
            <person name="Watson M."/>
            <person name="Adriaenssens E.M."/>
            <person name="Foster-Nyarko E."/>
            <person name="Jarju S."/>
            <person name="Secka A."/>
            <person name="Antonio M."/>
            <person name="Oren A."/>
            <person name="Chaudhuri R.R."/>
            <person name="La Ragione R."/>
            <person name="Hildebrand F."/>
            <person name="Pallen M.J."/>
        </authorList>
    </citation>
    <scope>NUCLEOTIDE SEQUENCE</scope>
    <source>
        <strain evidence="1">ChiGjej1B1-1692</strain>
    </source>
</reference>
<evidence type="ECO:0000313" key="1">
    <source>
        <dbReference type="EMBL" id="HJC39596.1"/>
    </source>
</evidence>
<comment type="caution">
    <text evidence="1">The sequence shown here is derived from an EMBL/GenBank/DDBJ whole genome shotgun (WGS) entry which is preliminary data.</text>
</comment>
<organism evidence="1 2">
    <name type="scientific">Candidatus Mediterraneibacter faecigallinarum</name>
    <dbReference type="NCBI Taxonomy" id="2838669"/>
    <lineage>
        <taxon>Bacteria</taxon>
        <taxon>Bacillati</taxon>
        <taxon>Bacillota</taxon>
        <taxon>Clostridia</taxon>
        <taxon>Lachnospirales</taxon>
        <taxon>Lachnospiraceae</taxon>
        <taxon>Mediterraneibacter</taxon>
    </lineage>
</organism>
<dbReference type="AlphaFoldDB" id="A0A9D2NXY7"/>
<reference evidence="1" key="2">
    <citation type="submission" date="2021-04" db="EMBL/GenBank/DDBJ databases">
        <authorList>
            <person name="Gilroy R."/>
        </authorList>
    </citation>
    <scope>NUCLEOTIDE SEQUENCE</scope>
    <source>
        <strain evidence="1">ChiGjej1B1-1692</strain>
    </source>
</reference>